<reference evidence="2 3" key="1">
    <citation type="journal article" date="2019" name="Commun. Biol.">
        <title>The bagworm genome reveals a unique fibroin gene that provides high tensile strength.</title>
        <authorList>
            <person name="Kono N."/>
            <person name="Nakamura H."/>
            <person name="Ohtoshi R."/>
            <person name="Tomita M."/>
            <person name="Numata K."/>
            <person name="Arakawa K."/>
        </authorList>
    </citation>
    <scope>NUCLEOTIDE SEQUENCE [LARGE SCALE GENOMIC DNA]</scope>
</reference>
<name>A0A4C1T846_EUMVA</name>
<comment type="caution">
    <text evidence="2">The sequence shown here is derived from an EMBL/GenBank/DDBJ whole genome shotgun (WGS) entry which is preliminary data.</text>
</comment>
<proteinExistence type="predicted"/>
<protein>
    <submittedName>
        <fullName evidence="2">Uncharacterized protein</fullName>
    </submittedName>
</protein>
<sequence length="89" mass="10208">MRGHCRRAARAPARAPRYHFFQTNRNLAFFFYRPPSYTAQYGSPALTFYNVTPSGRRGVSRRPCQLARGPTLKRPICSRRARPSPRGPV</sequence>
<organism evidence="2 3">
    <name type="scientific">Eumeta variegata</name>
    <name type="common">Bagworm moth</name>
    <name type="synonym">Eumeta japonica</name>
    <dbReference type="NCBI Taxonomy" id="151549"/>
    <lineage>
        <taxon>Eukaryota</taxon>
        <taxon>Metazoa</taxon>
        <taxon>Ecdysozoa</taxon>
        <taxon>Arthropoda</taxon>
        <taxon>Hexapoda</taxon>
        <taxon>Insecta</taxon>
        <taxon>Pterygota</taxon>
        <taxon>Neoptera</taxon>
        <taxon>Endopterygota</taxon>
        <taxon>Lepidoptera</taxon>
        <taxon>Glossata</taxon>
        <taxon>Ditrysia</taxon>
        <taxon>Tineoidea</taxon>
        <taxon>Psychidae</taxon>
        <taxon>Oiketicinae</taxon>
        <taxon>Eumeta</taxon>
    </lineage>
</organism>
<dbReference type="Proteomes" id="UP000299102">
    <property type="component" value="Unassembled WGS sequence"/>
</dbReference>
<dbReference type="EMBL" id="BGZK01000040">
    <property type="protein sequence ID" value="GBP10346.1"/>
    <property type="molecule type" value="Genomic_DNA"/>
</dbReference>
<keyword evidence="3" id="KW-1185">Reference proteome</keyword>
<feature type="region of interest" description="Disordered" evidence="1">
    <location>
        <begin position="70"/>
        <end position="89"/>
    </location>
</feature>
<evidence type="ECO:0000313" key="2">
    <source>
        <dbReference type="EMBL" id="GBP10346.1"/>
    </source>
</evidence>
<evidence type="ECO:0000313" key="3">
    <source>
        <dbReference type="Proteomes" id="UP000299102"/>
    </source>
</evidence>
<evidence type="ECO:0000256" key="1">
    <source>
        <dbReference type="SAM" id="MobiDB-lite"/>
    </source>
</evidence>
<dbReference type="AlphaFoldDB" id="A0A4C1T846"/>
<gene>
    <name evidence="2" type="ORF">EVAR_5660_1</name>
</gene>
<accession>A0A4C1T846</accession>